<reference evidence="3 4" key="1">
    <citation type="submission" date="2023-07" db="EMBL/GenBank/DDBJ databases">
        <title>Sorghum-associated microbial communities from plants grown in Nebraska, USA.</title>
        <authorList>
            <person name="Schachtman D."/>
        </authorList>
    </citation>
    <scope>NUCLEOTIDE SEQUENCE [LARGE SCALE GENOMIC DNA]</scope>
    <source>
        <strain evidence="3 4">BE167</strain>
    </source>
</reference>
<dbReference type="RefSeq" id="WP_310052536.1">
    <property type="nucleotide sequence ID" value="NZ_JAVDVQ010000005.1"/>
</dbReference>
<feature type="region of interest" description="Disordered" evidence="1">
    <location>
        <begin position="1"/>
        <end position="28"/>
    </location>
</feature>
<keyword evidence="2" id="KW-0812">Transmembrane</keyword>
<feature type="transmembrane region" description="Helical" evidence="2">
    <location>
        <begin position="42"/>
        <end position="63"/>
    </location>
</feature>
<dbReference type="EMBL" id="JAVDVQ010000005">
    <property type="protein sequence ID" value="MDR7082260.1"/>
    <property type="molecule type" value="Genomic_DNA"/>
</dbReference>
<accession>A0ABU1UAX6</accession>
<organism evidence="3 4">
    <name type="scientific">Arthrobacter ginsengisoli</name>
    <dbReference type="NCBI Taxonomy" id="1356565"/>
    <lineage>
        <taxon>Bacteria</taxon>
        <taxon>Bacillati</taxon>
        <taxon>Actinomycetota</taxon>
        <taxon>Actinomycetes</taxon>
        <taxon>Micrococcales</taxon>
        <taxon>Micrococcaceae</taxon>
        <taxon>Arthrobacter</taxon>
    </lineage>
</organism>
<evidence type="ECO:0000256" key="1">
    <source>
        <dbReference type="SAM" id="MobiDB-lite"/>
    </source>
</evidence>
<evidence type="ECO:0000313" key="4">
    <source>
        <dbReference type="Proteomes" id="UP001252243"/>
    </source>
</evidence>
<feature type="transmembrane region" description="Helical" evidence="2">
    <location>
        <begin position="99"/>
        <end position="118"/>
    </location>
</feature>
<sequence length="143" mass="14645">MEDSGTATSSTDESYQTVDAARQDADGGAPARQGLARYARPALIAGGVIAVVCAALLVIIFLLDSFNATVYSVGGKAVTDATDEAKAIRESYAGVRAGGVVFLVLGFVLAAAGGLVLYRHRNEAGSDDGETGEDVDFEDLGGR</sequence>
<feature type="region of interest" description="Disordered" evidence="1">
    <location>
        <begin position="124"/>
        <end position="143"/>
    </location>
</feature>
<feature type="compositionally biased region" description="Polar residues" evidence="1">
    <location>
        <begin position="1"/>
        <end position="17"/>
    </location>
</feature>
<keyword evidence="2" id="KW-0472">Membrane</keyword>
<keyword evidence="2" id="KW-1133">Transmembrane helix</keyword>
<comment type="caution">
    <text evidence="3">The sequence shown here is derived from an EMBL/GenBank/DDBJ whole genome shotgun (WGS) entry which is preliminary data.</text>
</comment>
<dbReference type="Proteomes" id="UP001252243">
    <property type="component" value="Unassembled WGS sequence"/>
</dbReference>
<name>A0ABU1UAX6_9MICC</name>
<gene>
    <name evidence="3" type="ORF">J2X01_001548</name>
</gene>
<keyword evidence="4" id="KW-1185">Reference proteome</keyword>
<evidence type="ECO:0000313" key="3">
    <source>
        <dbReference type="EMBL" id="MDR7082260.1"/>
    </source>
</evidence>
<evidence type="ECO:0000256" key="2">
    <source>
        <dbReference type="SAM" id="Phobius"/>
    </source>
</evidence>
<feature type="compositionally biased region" description="Acidic residues" evidence="1">
    <location>
        <begin position="125"/>
        <end position="143"/>
    </location>
</feature>
<proteinExistence type="predicted"/>
<protein>
    <submittedName>
        <fullName evidence="3">Tetrahydromethanopterin S-methyltransferase subunit F</fullName>
    </submittedName>
</protein>